<comment type="caution">
    <text evidence="2">The sequence shown here is derived from an EMBL/GenBank/DDBJ whole genome shotgun (WGS) entry which is preliminary data.</text>
</comment>
<name>X1UA74_9ZZZZ</name>
<accession>X1UA74</accession>
<gene>
    <name evidence="2" type="ORF">S12H4_40894</name>
</gene>
<evidence type="ECO:0000256" key="1">
    <source>
        <dbReference type="SAM" id="MobiDB-lite"/>
    </source>
</evidence>
<feature type="compositionally biased region" description="Basic and acidic residues" evidence="1">
    <location>
        <begin position="124"/>
        <end position="133"/>
    </location>
</feature>
<organism evidence="2">
    <name type="scientific">marine sediment metagenome</name>
    <dbReference type="NCBI Taxonomy" id="412755"/>
    <lineage>
        <taxon>unclassified sequences</taxon>
        <taxon>metagenomes</taxon>
        <taxon>ecological metagenomes</taxon>
    </lineage>
</organism>
<reference evidence="2" key="1">
    <citation type="journal article" date="2014" name="Front. Microbiol.">
        <title>High frequency of phylogenetically diverse reductive dehalogenase-homologous genes in deep subseafloor sedimentary metagenomes.</title>
        <authorList>
            <person name="Kawai M."/>
            <person name="Futagami T."/>
            <person name="Toyoda A."/>
            <person name="Takaki Y."/>
            <person name="Nishi S."/>
            <person name="Hori S."/>
            <person name="Arai W."/>
            <person name="Tsubouchi T."/>
            <person name="Morono Y."/>
            <person name="Uchiyama I."/>
            <person name="Ito T."/>
            <person name="Fujiyama A."/>
            <person name="Inagaki F."/>
            <person name="Takami H."/>
        </authorList>
    </citation>
    <scope>NUCLEOTIDE SEQUENCE</scope>
    <source>
        <strain evidence="2">Expedition CK06-06</strain>
    </source>
</reference>
<evidence type="ECO:0000313" key="2">
    <source>
        <dbReference type="EMBL" id="GAI96765.1"/>
    </source>
</evidence>
<proteinExistence type="predicted"/>
<feature type="region of interest" description="Disordered" evidence="1">
    <location>
        <begin position="102"/>
        <end position="133"/>
    </location>
</feature>
<dbReference type="EMBL" id="BARW01024863">
    <property type="protein sequence ID" value="GAI96765.1"/>
    <property type="molecule type" value="Genomic_DNA"/>
</dbReference>
<sequence length="133" mass="15375">MPLPWIKMWLADLDEPKLTRLSLSERGAWWGIYQLAGKCDADGKIISGGEGLNIDEIADALHIKTAEDRKSLESMIAKMERRGALKWNQEALIIVDYEERQRIPPSSRPEAVAERVRRHREKKKGQYDKLVHR</sequence>
<evidence type="ECO:0008006" key="3">
    <source>
        <dbReference type="Google" id="ProtNLM"/>
    </source>
</evidence>
<dbReference type="AlphaFoldDB" id="X1UA74"/>
<protein>
    <recommendedName>
        <fullName evidence="3">Phage replisome organiser N-terminal domain-containing protein</fullName>
    </recommendedName>
</protein>